<feature type="domain" description="CSN8/PSMD8/EIF3K" evidence="7">
    <location>
        <begin position="62"/>
        <end position="194"/>
    </location>
</feature>
<reference evidence="9" key="1">
    <citation type="submission" date="2013-03" db="EMBL/GenBank/DDBJ databases">
        <title>The Genome Sequence of Anopheles dirus WRAIR2.</title>
        <authorList>
            <consortium name="The Broad Institute Genomics Platform"/>
            <person name="Neafsey D.E."/>
            <person name="Walton C."/>
            <person name="Walker B."/>
            <person name="Young S.K."/>
            <person name="Zeng Q."/>
            <person name="Gargeya S."/>
            <person name="Fitzgerald M."/>
            <person name="Haas B."/>
            <person name="Abouelleil A."/>
            <person name="Allen A.W."/>
            <person name="Alvarado L."/>
            <person name="Arachchi H.M."/>
            <person name="Berlin A.M."/>
            <person name="Chapman S.B."/>
            <person name="Gainer-Dewar J."/>
            <person name="Goldberg J."/>
            <person name="Griggs A."/>
            <person name="Gujja S."/>
            <person name="Hansen M."/>
            <person name="Howarth C."/>
            <person name="Imamovic A."/>
            <person name="Ireland A."/>
            <person name="Larimer J."/>
            <person name="McCowan C."/>
            <person name="Murphy C."/>
            <person name="Pearson M."/>
            <person name="Poon T.W."/>
            <person name="Priest M."/>
            <person name="Roberts A."/>
            <person name="Saif S."/>
            <person name="Shea T."/>
            <person name="Sisk P."/>
            <person name="Sykes S."/>
            <person name="Wortman J."/>
            <person name="Nusbaum C."/>
            <person name="Birren B."/>
        </authorList>
    </citation>
    <scope>NUCLEOTIDE SEQUENCE [LARGE SCALE GENOMIC DNA]</scope>
    <source>
        <strain evidence="9">WRAIR2</strain>
    </source>
</reference>
<evidence type="ECO:0000256" key="2">
    <source>
        <dbReference type="ARBA" id="ARBA00004496"/>
    </source>
</evidence>
<dbReference type="InterPro" id="IPR033464">
    <property type="entry name" value="CSN8_PSD8_EIF3K"/>
</dbReference>
<protein>
    <recommendedName>
        <fullName evidence="7">CSN8/PSMD8/EIF3K domain-containing protein</fullName>
    </recommendedName>
</protein>
<name>A0A182NPZ3_9DIPT</name>
<sequence length="222" mass="25883">KRQVTWALRKYVNKNKRIYRRILVFGAGKLIIFTKMLSEKIRQLTLLLEKHELEAPGGIVSIQLYSELLAAYLYQNDLASARFLWKRIPQNMKAGNAELEQMYKVYVALWNNNTGGFYKAINHDWSKHVSELMFELKEKFQQETIALMGRAYSSIFENVFAEMTNQTPDMIEDTCKTLGWEIIPGAYPRLIIPKRTIDEKPIVVSSEAQLHRLTDFVSFLEN</sequence>
<keyword evidence="3" id="KW-0963">Cytoplasm</keyword>
<proteinExistence type="predicted"/>
<feature type="transmembrane region" description="Helical" evidence="6">
    <location>
        <begin position="21"/>
        <end position="38"/>
    </location>
</feature>
<dbReference type="Pfam" id="PF10075">
    <property type="entry name" value="CSN8_PSD8_EIF3K"/>
    <property type="match status" value="1"/>
</dbReference>
<accession>A0A182NPZ3</accession>
<organism evidence="8 9">
    <name type="scientific">Anopheles dirus</name>
    <dbReference type="NCBI Taxonomy" id="7168"/>
    <lineage>
        <taxon>Eukaryota</taxon>
        <taxon>Metazoa</taxon>
        <taxon>Ecdysozoa</taxon>
        <taxon>Arthropoda</taxon>
        <taxon>Hexapoda</taxon>
        <taxon>Insecta</taxon>
        <taxon>Pterygota</taxon>
        <taxon>Neoptera</taxon>
        <taxon>Endopterygota</taxon>
        <taxon>Diptera</taxon>
        <taxon>Nematocera</taxon>
        <taxon>Culicoidea</taxon>
        <taxon>Culicidae</taxon>
        <taxon>Anophelinae</taxon>
        <taxon>Anopheles</taxon>
    </lineage>
</organism>
<keyword evidence="6" id="KW-0812">Transmembrane</keyword>
<dbReference type="GO" id="GO:0010387">
    <property type="term" value="P:COP9 signalosome assembly"/>
    <property type="evidence" value="ECO:0007669"/>
    <property type="project" value="InterPro"/>
</dbReference>
<dbReference type="GO" id="GO:0008180">
    <property type="term" value="C:COP9 signalosome"/>
    <property type="evidence" value="ECO:0007669"/>
    <property type="project" value="UniProtKB-KW"/>
</dbReference>
<comment type="subcellular location">
    <subcellularLocation>
        <location evidence="2">Cytoplasm</location>
    </subcellularLocation>
    <subcellularLocation>
        <location evidence="1">Nucleus</location>
    </subcellularLocation>
</comment>
<keyword evidence="9" id="KW-1185">Reference proteome</keyword>
<dbReference type="GO" id="GO:0000338">
    <property type="term" value="P:protein deneddylation"/>
    <property type="evidence" value="ECO:0007669"/>
    <property type="project" value="InterPro"/>
</dbReference>
<keyword evidence="5" id="KW-0539">Nucleus</keyword>
<dbReference type="VEuPathDB" id="VectorBase:ADIR009728"/>
<dbReference type="Proteomes" id="UP000075884">
    <property type="component" value="Unassembled WGS sequence"/>
</dbReference>
<evidence type="ECO:0000256" key="4">
    <source>
        <dbReference type="ARBA" id="ARBA00022790"/>
    </source>
</evidence>
<reference evidence="8" key="2">
    <citation type="submission" date="2020-05" db="UniProtKB">
        <authorList>
            <consortium name="EnsemblMetazoa"/>
        </authorList>
    </citation>
    <scope>IDENTIFICATION</scope>
    <source>
        <strain evidence="8">WRAIR2</strain>
    </source>
</reference>
<keyword evidence="6" id="KW-0472">Membrane</keyword>
<evidence type="ECO:0000313" key="8">
    <source>
        <dbReference type="EnsemblMetazoa" id="ADIR009728-PA"/>
    </source>
</evidence>
<evidence type="ECO:0000256" key="3">
    <source>
        <dbReference type="ARBA" id="ARBA00022490"/>
    </source>
</evidence>
<dbReference type="EnsemblMetazoa" id="ADIR009728-RA">
    <property type="protein sequence ID" value="ADIR009728-PA"/>
    <property type="gene ID" value="ADIR009728"/>
</dbReference>
<evidence type="ECO:0000259" key="7">
    <source>
        <dbReference type="Pfam" id="PF10075"/>
    </source>
</evidence>
<dbReference type="InterPro" id="IPR033205">
    <property type="entry name" value="COP9_CSN8"/>
</dbReference>
<dbReference type="GO" id="GO:0005737">
    <property type="term" value="C:cytoplasm"/>
    <property type="evidence" value="ECO:0007669"/>
    <property type="project" value="UniProtKB-SubCell"/>
</dbReference>
<evidence type="ECO:0000256" key="6">
    <source>
        <dbReference type="SAM" id="Phobius"/>
    </source>
</evidence>
<evidence type="ECO:0000256" key="5">
    <source>
        <dbReference type="ARBA" id="ARBA00023242"/>
    </source>
</evidence>
<dbReference type="STRING" id="7168.A0A182NPZ3"/>
<dbReference type="PANTHER" id="PTHR13339:SF0">
    <property type="entry name" value="COP9 SIGNALOSOME COMPLEX SUBUNIT 8"/>
    <property type="match status" value="1"/>
</dbReference>
<keyword evidence="4" id="KW-0736">Signalosome</keyword>
<keyword evidence="6" id="KW-1133">Transmembrane helix</keyword>
<evidence type="ECO:0000256" key="1">
    <source>
        <dbReference type="ARBA" id="ARBA00004123"/>
    </source>
</evidence>
<dbReference type="PANTHER" id="PTHR13339">
    <property type="entry name" value="COP9 SIGNALOSOME COMPLEX SUBUNIT 8"/>
    <property type="match status" value="1"/>
</dbReference>
<evidence type="ECO:0000313" key="9">
    <source>
        <dbReference type="Proteomes" id="UP000075884"/>
    </source>
</evidence>
<dbReference type="AlphaFoldDB" id="A0A182NPZ3"/>